<dbReference type="Proteomes" id="UP000663942">
    <property type="component" value="Chromosome"/>
</dbReference>
<dbReference type="InterPro" id="IPR008517">
    <property type="entry name" value="GNA1162-like"/>
</dbReference>
<dbReference type="Pfam" id="PF05643">
    <property type="entry name" value="GNA1162-like"/>
    <property type="match status" value="1"/>
</dbReference>
<name>A0ABX7SLV9_9CAUL</name>
<evidence type="ECO:0000256" key="1">
    <source>
        <dbReference type="SAM" id="SignalP"/>
    </source>
</evidence>
<evidence type="ECO:0000313" key="3">
    <source>
        <dbReference type="Proteomes" id="UP000663942"/>
    </source>
</evidence>
<proteinExistence type="predicted"/>
<dbReference type="EMBL" id="CP062006">
    <property type="protein sequence ID" value="QTC88687.1"/>
    <property type="molecule type" value="Genomic_DNA"/>
</dbReference>
<keyword evidence="1" id="KW-0732">Signal</keyword>
<dbReference type="Gene3D" id="3.40.50.10610">
    <property type="entry name" value="ABC-type transport auxiliary lipoprotein component"/>
    <property type="match status" value="1"/>
</dbReference>
<feature type="signal peptide" evidence="1">
    <location>
        <begin position="1"/>
        <end position="20"/>
    </location>
</feature>
<protein>
    <submittedName>
        <fullName evidence="2">DUF799 family lipoprotein</fullName>
    </submittedName>
</protein>
<keyword evidence="2" id="KW-0449">Lipoprotein</keyword>
<keyword evidence="3" id="KW-1185">Reference proteome</keyword>
<feature type="chain" id="PRO_5045423501" evidence="1">
    <location>
        <begin position="21"/>
        <end position="226"/>
    </location>
</feature>
<organism evidence="2 3">
    <name type="scientific">Brevundimonas pondensis</name>
    <dbReference type="NCBI Taxonomy" id="2774189"/>
    <lineage>
        <taxon>Bacteria</taxon>
        <taxon>Pseudomonadati</taxon>
        <taxon>Pseudomonadota</taxon>
        <taxon>Alphaproteobacteria</taxon>
        <taxon>Caulobacterales</taxon>
        <taxon>Caulobacteraceae</taxon>
        <taxon>Brevundimonas</taxon>
    </lineage>
</organism>
<dbReference type="RefSeq" id="WP_207826164.1">
    <property type="nucleotide sequence ID" value="NZ_CP062006.1"/>
</dbReference>
<dbReference type="PROSITE" id="PS51257">
    <property type="entry name" value="PROKAR_LIPOPROTEIN"/>
    <property type="match status" value="1"/>
</dbReference>
<reference evidence="2 3" key="1">
    <citation type="submission" date="2020-09" db="EMBL/GenBank/DDBJ databases">
        <title>Brevundimonas sp. LVF1 isolated from an oligotrophic pond in Goettingen, Germany.</title>
        <authorList>
            <person name="Friedrich I."/>
            <person name="Klassen A."/>
            <person name="Neubauer H."/>
            <person name="Schneider D."/>
            <person name="Hertel R."/>
            <person name="Daniel R."/>
        </authorList>
    </citation>
    <scope>NUCLEOTIDE SEQUENCE [LARGE SCALE GENOMIC DNA]</scope>
    <source>
        <strain evidence="2 3">LVF1</strain>
    </source>
</reference>
<evidence type="ECO:0000313" key="2">
    <source>
        <dbReference type="EMBL" id="QTC88687.1"/>
    </source>
</evidence>
<accession>A0ABX7SLV9</accession>
<sequence>MRRSTLIAAAAALAGCAALSACVTAPTPKSYGALRAANPRSVLVVPALNSTVNVDAADYFVSTISRPVAERGYYVFPAHMVKRLLDDEGLSDAGLVHQADASQFGGLFGCDTVMFVEIQKWESQYIVISTSTNVEFDYTLKSCRTGETLWSNNQALSYSPQASSSGNPLADLLVQAIAAAVEKAKPNYIPLTQQANLLATHVAGQGLPAGPYLPAQHQADQKTFPN</sequence>
<gene>
    <name evidence="2" type="ORF">IFE19_04800</name>
</gene>